<organism evidence="1 2">
    <name type="scientific">Hygrophoropsis aurantiaca</name>
    <dbReference type="NCBI Taxonomy" id="72124"/>
    <lineage>
        <taxon>Eukaryota</taxon>
        <taxon>Fungi</taxon>
        <taxon>Dikarya</taxon>
        <taxon>Basidiomycota</taxon>
        <taxon>Agaricomycotina</taxon>
        <taxon>Agaricomycetes</taxon>
        <taxon>Agaricomycetidae</taxon>
        <taxon>Boletales</taxon>
        <taxon>Coniophorineae</taxon>
        <taxon>Hygrophoropsidaceae</taxon>
        <taxon>Hygrophoropsis</taxon>
    </lineage>
</organism>
<name>A0ACB8AIQ6_9AGAM</name>
<evidence type="ECO:0000313" key="2">
    <source>
        <dbReference type="Proteomes" id="UP000790377"/>
    </source>
</evidence>
<protein>
    <submittedName>
        <fullName evidence="1">Uncharacterized protein</fullName>
    </submittedName>
</protein>
<gene>
    <name evidence="1" type="ORF">BJ138DRAFT_1146880</name>
</gene>
<accession>A0ACB8AIQ6</accession>
<proteinExistence type="predicted"/>
<comment type="caution">
    <text evidence="1">The sequence shown here is derived from an EMBL/GenBank/DDBJ whole genome shotgun (WGS) entry which is preliminary data.</text>
</comment>
<dbReference type="EMBL" id="MU267638">
    <property type="protein sequence ID" value="KAH7913034.1"/>
    <property type="molecule type" value="Genomic_DNA"/>
</dbReference>
<evidence type="ECO:0000313" key="1">
    <source>
        <dbReference type="EMBL" id="KAH7913034.1"/>
    </source>
</evidence>
<sequence length="628" mass="69114">MTSALRDERIQSPRNLLEKVPEDHPTQLDTTVNHPDVWSTKGDIEGGFSDSNVDHASIHRRKPRVGRWGVAGLLGLVLLAQHFWPDIASRAFPIRAISKPVVDIDICPQVSAITPNSHGQLVESLDQEYATDEFKLKAYESLGGAVRIPTESYDDLGSTLEDPRWRVQYDFHSYLETRFPRAHASLRRTKVNTFALVYHWQGSDDTLKPLLLAAHSDVVPVNPATFDDWINPPYSGYFDGEWIWGRGSCDDKPGVIGSLTAIESLLERGFEPTRSVVLAFGIDEERGGITGARAIGKYLLETYGEDSMAMIVDEGGGFSDESGTIFATPAVAEKGYLDVRIEVLTPGGHSSRPPKHTGIGILSNVVTELEAHPHEPKLIRGRTYYQGLQCRAKYDDSLPPALRELVEDSLFSDEKLHELETQLLDFDPDFYAQAGTTQAIDIISGGVKVNALPEAVFAIANHRIADHSSPSELMDRFSGIVAPVAAKHNMSLNAFGKSINANDATWGEIRLSDAFNTALEPAPVTPTTASGPYELLSGTILSTLKSNLRTDDFPTSAVVAPALSLGNTDTKHYWKLTKHIFRYGHRGADDGYNGAHTINEAIRGEGFLEQIRFFTRLILNADETNLVD</sequence>
<keyword evidence="2" id="KW-1185">Reference proteome</keyword>
<reference evidence="1" key="1">
    <citation type="journal article" date="2021" name="New Phytol.">
        <title>Evolutionary innovations through gain and loss of genes in the ectomycorrhizal Boletales.</title>
        <authorList>
            <person name="Wu G."/>
            <person name="Miyauchi S."/>
            <person name="Morin E."/>
            <person name="Kuo A."/>
            <person name="Drula E."/>
            <person name="Varga T."/>
            <person name="Kohler A."/>
            <person name="Feng B."/>
            <person name="Cao Y."/>
            <person name="Lipzen A."/>
            <person name="Daum C."/>
            <person name="Hundley H."/>
            <person name="Pangilinan J."/>
            <person name="Johnson J."/>
            <person name="Barry K."/>
            <person name="LaButti K."/>
            <person name="Ng V."/>
            <person name="Ahrendt S."/>
            <person name="Min B."/>
            <person name="Choi I.G."/>
            <person name="Park H."/>
            <person name="Plett J.M."/>
            <person name="Magnuson J."/>
            <person name="Spatafora J.W."/>
            <person name="Nagy L.G."/>
            <person name="Henrissat B."/>
            <person name="Grigoriev I.V."/>
            <person name="Yang Z.L."/>
            <person name="Xu J."/>
            <person name="Martin F.M."/>
        </authorList>
    </citation>
    <scope>NUCLEOTIDE SEQUENCE</scope>
    <source>
        <strain evidence="1">ATCC 28755</strain>
    </source>
</reference>
<dbReference type="Proteomes" id="UP000790377">
    <property type="component" value="Unassembled WGS sequence"/>
</dbReference>